<keyword evidence="4" id="KW-1134">Transmembrane beta strand</keyword>
<evidence type="ECO:0000256" key="2">
    <source>
        <dbReference type="ARBA" id="ARBA00007613"/>
    </source>
</evidence>
<dbReference type="eggNOG" id="COG1538">
    <property type="taxonomic scope" value="Bacteria"/>
</dbReference>
<proteinExistence type="inferred from homology"/>
<comment type="subcellular location">
    <subcellularLocation>
        <location evidence="1">Cell outer membrane</location>
    </subcellularLocation>
</comment>
<keyword evidence="9" id="KW-1185">Reference proteome</keyword>
<dbReference type="Pfam" id="PF02321">
    <property type="entry name" value="OEP"/>
    <property type="match status" value="2"/>
</dbReference>
<gene>
    <name evidence="8" type="ordered locus">Mfla_1304</name>
</gene>
<comment type="similarity">
    <text evidence="2">Belongs to the outer membrane factor (OMF) (TC 1.B.17) family.</text>
</comment>
<dbReference type="InterPro" id="IPR003423">
    <property type="entry name" value="OMP_efflux"/>
</dbReference>
<evidence type="ECO:0000256" key="6">
    <source>
        <dbReference type="ARBA" id="ARBA00023136"/>
    </source>
</evidence>
<dbReference type="KEGG" id="mfa:Mfla_1304"/>
<dbReference type="EMBL" id="CP000284">
    <property type="protein sequence ID" value="ABE49572.1"/>
    <property type="molecule type" value="Genomic_DNA"/>
</dbReference>
<dbReference type="GO" id="GO:0009279">
    <property type="term" value="C:cell outer membrane"/>
    <property type="evidence" value="ECO:0007669"/>
    <property type="project" value="UniProtKB-SubCell"/>
</dbReference>
<dbReference type="PANTHER" id="PTHR30026:SF20">
    <property type="entry name" value="OUTER MEMBRANE PROTEIN TOLC"/>
    <property type="match status" value="1"/>
</dbReference>
<evidence type="ECO:0000256" key="3">
    <source>
        <dbReference type="ARBA" id="ARBA00022448"/>
    </source>
</evidence>
<evidence type="ECO:0000313" key="8">
    <source>
        <dbReference type="EMBL" id="ABE49572.1"/>
    </source>
</evidence>
<reference evidence="8 9" key="1">
    <citation type="submission" date="2006-03" db="EMBL/GenBank/DDBJ databases">
        <title>Complete sequence of Methylobacillus flagellatus KT.</title>
        <authorList>
            <consortium name="US DOE Joint Genome Institute"/>
            <person name="Copeland A."/>
            <person name="Lucas S."/>
            <person name="Lapidus A."/>
            <person name="Barry K."/>
            <person name="Detter J.C."/>
            <person name="Glavina del Rio T."/>
            <person name="Hammon N."/>
            <person name="Israni S."/>
            <person name="Dalin E."/>
            <person name="Tice H."/>
            <person name="Pitluck S."/>
            <person name="Brettin T."/>
            <person name="Bruce D."/>
            <person name="Han C."/>
            <person name="Tapia R."/>
            <person name="Saunders E."/>
            <person name="Gilna P."/>
            <person name="Schmutz J."/>
            <person name="Larimer F."/>
            <person name="Land M."/>
            <person name="Kyrpides N."/>
            <person name="Anderson I."/>
            <person name="Richardson P."/>
        </authorList>
    </citation>
    <scope>NUCLEOTIDE SEQUENCE [LARGE SCALE GENOMIC DNA]</scope>
    <source>
        <strain evidence="9">KT / ATCC 51484 / DSM 6875</strain>
    </source>
</reference>
<dbReference type="PANTHER" id="PTHR30026">
    <property type="entry name" value="OUTER MEMBRANE PROTEIN TOLC"/>
    <property type="match status" value="1"/>
</dbReference>
<dbReference type="GO" id="GO:0015562">
    <property type="term" value="F:efflux transmembrane transporter activity"/>
    <property type="evidence" value="ECO:0007669"/>
    <property type="project" value="InterPro"/>
</dbReference>
<dbReference type="GO" id="GO:1990281">
    <property type="term" value="C:efflux pump complex"/>
    <property type="evidence" value="ECO:0007669"/>
    <property type="project" value="TreeGrafter"/>
</dbReference>
<sequence>MPVIPPSSCYGLLPIMMSSCLLPDHRKLFRCLPAVCRSVQYAAKSSSSDYCQPGLRLVYGPPAYNLAIMQKRWGRLLCMAVLVSSGWGATPLQAEEPEPLTLRQLAQELRARNPQFVQAEQARAQIEARIPQALAWDQPMIGMEQTPLPRSPLNINHSQGMSYRLTQTMSFPGKKRLAADILEAEAGSAGAQIDGLYVDLLAQLKRQYYQLLALQQLADINRNTIERLGQIKQVAKVRYANNAAAFVEYMNAQVAHGSAENNIYQTQRLIEQTQQGLNALIGRDPAQPLAIMAETWSGLELPPLAELTSRARELHPNLRDSAHRLQAAQKSLDLAKKAYYPDMQLILTKHSNNPPYGLAGNEYGVEVDLILPTWFFEREKAGVSEANAGVISAQAGVELAWRQVQLEIANAYSRLQQVIKERELLQQRRLPEAQAAYRLALNSYANNAGDFNGLLLAQQNLRDTELSAAWVDSALQQAKAALDAAIGQAMESP</sequence>
<dbReference type="STRING" id="265072.Mfla_1304"/>
<accession>Q1H1R5</accession>
<dbReference type="Gene3D" id="1.20.1600.10">
    <property type="entry name" value="Outer membrane efflux proteins (OEP)"/>
    <property type="match status" value="1"/>
</dbReference>
<evidence type="ECO:0000313" key="9">
    <source>
        <dbReference type="Proteomes" id="UP000002440"/>
    </source>
</evidence>
<dbReference type="HOGENOM" id="CLU_043134_0_0_4"/>
<evidence type="ECO:0000256" key="1">
    <source>
        <dbReference type="ARBA" id="ARBA00004442"/>
    </source>
</evidence>
<protein>
    <submittedName>
        <fullName evidence="8">Outer membrane efflux protein</fullName>
    </submittedName>
</protein>
<keyword evidence="5" id="KW-0812">Transmembrane</keyword>
<keyword evidence="3" id="KW-0813">Transport</keyword>
<keyword evidence="7" id="KW-0998">Cell outer membrane</keyword>
<evidence type="ECO:0000256" key="7">
    <source>
        <dbReference type="ARBA" id="ARBA00023237"/>
    </source>
</evidence>
<organism evidence="8 9">
    <name type="scientific">Methylobacillus flagellatus (strain ATCC 51484 / DSM 6875 / VKM B-1610 / KT)</name>
    <dbReference type="NCBI Taxonomy" id="265072"/>
    <lineage>
        <taxon>Bacteria</taxon>
        <taxon>Pseudomonadati</taxon>
        <taxon>Pseudomonadota</taxon>
        <taxon>Betaproteobacteria</taxon>
        <taxon>Nitrosomonadales</taxon>
        <taxon>Methylophilaceae</taxon>
        <taxon>Methylobacillus</taxon>
    </lineage>
</organism>
<evidence type="ECO:0000256" key="5">
    <source>
        <dbReference type="ARBA" id="ARBA00022692"/>
    </source>
</evidence>
<dbReference type="GO" id="GO:0015288">
    <property type="term" value="F:porin activity"/>
    <property type="evidence" value="ECO:0007669"/>
    <property type="project" value="TreeGrafter"/>
</dbReference>
<dbReference type="InterPro" id="IPR051906">
    <property type="entry name" value="TolC-like"/>
</dbReference>
<keyword evidence="6" id="KW-0472">Membrane</keyword>
<dbReference type="Proteomes" id="UP000002440">
    <property type="component" value="Chromosome"/>
</dbReference>
<dbReference type="SUPFAM" id="SSF56954">
    <property type="entry name" value="Outer membrane efflux proteins (OEP)"/>
    <property type="match status" value="1"/>
</dbReference>
<evidence type="ECO:0000256" key="4">
    <source>
        <dbReference type="ARBA" id="ARBA00022452"/>
    </source>
</evidence>
<dbReference type="AlphaFoldDB" id="Q1H1R5"/>
<name>Q1H1R5_METFK</name>